<dbReference type="AlphaFoldDB" id="A0A068Z990"/>
<dbReference type="NCBIfam" id="NF007824">
    <property type="entry name" value="PRK10533.1"/>
    <property type="match status" value="1"/>
</dbReference>
<dbReference type="RefSeq" id="WP_040265294.1">
    <property type="nucleotide sequence ID" value="NZ_CP050855.1"/>
</dbReference>
<name>A0A068Z990_9GAMM</name>
<dbReference type="InterPro" id="IPR024289">
    <property type="entry name" value="DUF3828"/>
</dbReference>
<dbReference type="GeneID" id="93736955"/>
<organism evidence="3 4">
    <name type="scientific">Serratia symbiotica</name>
    <dbReference type="NCBI Taxonomy" id="138074"/>
    <lineage>
        <taxon>Bacteria</taxon>
        <taxon>Pseudomonadati</taxon>
        <taxon>Pseudomonadota</taxon>
        <taxon>Gammaproteobacteria</taxon>
        <taxon>Enterobacterales</taxon>
        <taxon>Yersiniaceae</taxon>
        <taxon>Serratia</taxon>
    </lineage>
</organism>
<feature type="signal peptide" evidence="1">
    <location>
        <begin position="1"/>
        <end position="22"/>
    </location>
</feature>
<dbReference type="Pfam" id="PF12883">
    <property type="entry name" value="DUF3828"/>
    <property type="match status" value="1"/>
</dbReference>
<feature type="domain" description="DUF3828" evidence="2">
    <location>
        <begin position="41"/>
        <end position="164"/>
    </location>
</feature>
<dbReference type="Proteomes" id="UP000042738">
    <property type="component" value="Chromosome"/>
</dbReference>
<evidence type="ECO:0000313" key="4">
    <source>
        <dbReference type="Proteomes" id="UP000042738"/>
    </source>
</evidence>
<evidence type="ECO:0000313" key="3">
    <source>
        <dbReference type="EMBL" id="QLH63301.1"/>
    </source>
</evidence>
<evidence type="ECO:0000259" key="2">
    <source>
        <dbReference type="Pfam" id="PF12883"/>
    </source>
</evidence>
<protein>
    <submittedName>
        <fullName evidence="3">Lipoprotein</fullName>
    </submittedName>
</protein>
<evidence type="ECO:0000256" key="1">
    <source>
        <dbReference type="SAM" id="SignalP"/>
    </source>
</evidence>
<keyword evidence="1" id="KW-0732">Signal</keyword>
<dbReference type="PROSITE" id="PS51257">
    <property type="entry name" value="PROKAR_LIPOPROTEIN"/>
    <property type="match status" value="1"/>
</dbReference>
<gene>
    <name evidence="3" type="ORF">SYMBAF_10665</name>
</gene>
<accession>A0A068Z990</accession>
<sequence length="182" mass="19396">MKTKIIAAIFPLALLLSACTHVEPAFNDVGTRSGGCVAGGPDTVAQKFYHLRIQQGASTTLPNTSHLAQLQPYLSKMLYQDLVSVSQNPSKQAVIGDLFSGNVQGPSSASVASASTIPNTDAKNVPLRVALSYQNNGGSAVNWQDEVLMVREGTCWVVDDIRYLNVPAHATSGSLRQVLENQ</sequence>
<proteinExistence type="predicted"/>
<dbReference type="STRING" id="138074.SYMBAF_30013"/>
<reference evidence="3 4" key="1">
    <citation type="journal article" date="2014" name="Genome Announc.">
        <title>Whole-Genome Sequence of Serratia symbiotica Strain CWBI-2.3T, a Free-Living Symbiont of the Black Bean Aphid Aphis fabae.</title>
        <authorList>
            <person name="Foray V."/>
            <person name="Grigorescu A.S."/>
            <person name="Sabri A."/>
            <person name="Haubruge E."/>
            <person name="Lognay G."/>
            <person name="Francis F."/>
            <person name="Fauconnier M.L."/>
            <person name="Hance T."/>
            <person name="Thonart P."/>
        </authorList>
    </citation>
    <scope>NUCLEOTIDE SEQUENCE [LARGE SCALE GENOMIC DNA]</scope>
    <source>
        <strain evidence="3">CWBI-2.3</strain>
    </source>
</reference>
<feature type="chain" id="PRO_5030002382" evidence="1">
    <location>
        <begin position="23"/>
        <end position="182"/>
    </location>
</feature>
<keyword evidence="3" id="KW-0449">Lipoprotein</keyword>
<dbReference type="EMBL" id="CP050855">
    <property type="protein sequence ID" value="QLH63301.1"/>
    <property type="molecule type" value="Genomic_DNA"/>
</dbReference>